<dbReference type="Pfam" id="PF12697">
    <property type="entry name" value="Abhydrolase_6"/>
    <property type="match status" value="1"/>
</dbReference>
<proteinExistence type="predicted"/>
<dbReference type="InterPro" id="IPR000073">
    <property type="entry name" value="AB_hydrolase_1"/>
</dbReference>
<evidence type="ECO:0000259" key="2">
    <source>
        <dbReference type="Pfam" id="PF12697"/>
    </source>
</evidence>
<keyword evidence="4" id="KW-1185">Reference proteome</keyword>
<dbReference type="PANTHER" id="PTHR37946:SF1">
    <property type="entry name" value="SLL1969 PROTEIN"/>
    <property type="match status" value="1"/>
</dbReference>
<evidence type="ECO:0000313" key="3">
    <source>
        <dbReference type="EMBL" id="GGB02459.1"/>
    </source>
</evidence>
<feature type="transmembrane region" description="Helical" evidence="1">
    <location>
        <begin position="31"/>
        <end position="54"/>
    </location>
</feature>
<accession>A0A916SKU6</accession>
<keyword evidence="1" id="KW-1133">Transmembrane helix</keyword>
<gene>
    <name evidence="3" type="ORF">GCM10011496_24320</name>
</gene>
<dbReference type="AlphaFoldDB" id="A0A916SKU6"/>
<dbReference type="SUPFAM" id="SSF53474">
    <property type="entry name" value="alpha/beta-Hydrolases"/>
    <property type="match status" value="1"/>
</dbReference>
<reference evidence="3" key="1">
    <citation type="journal article" date="2014" name="Int. J. Syst. Evol. Microbiol.">
        <title>Complete genome sequence of Corynebacterium casei LMG S-19264T (=DSM 44701T), isolated from a smear-ripened cheese.</title>
        <authorList>
            <consortium name="US DOE Joint Genome Institute (JGI-PGF)"/>
            <person name="Walter F."/>
            <person name="Albersmeier A."/>
            <person name="Kalinowski J."/>
            <person name="Ruckert C."/>
        </authorList>
    </citation>
    <scope>NUCLEOTIDE SEQUENCE</scope>
    <source>
        <strain evidence="3">CGMCC 1.15322</strain>
    </source>
</reference>
<dbReference type="EMBL" id="BMIG01000008">
    <property type="protein sequence ID" value="GGB02459.1"/>
    <property type="molecule type" value="Genomic_DNA"/>
</dbReference>
<evidence type="ECO:0000313" key="4">
    <source>
        <dbReference type="Proteomes" id="UP000620596"/>
    </source>
</evidence>
<dbReference type="Proteomes" id="UP000620596">
    <property type="component" value="Unassembled WGS sequence"/>
</dbReference>
<feature type="domain" description="AB hydrolase-1" evidence="2">
    <location>
        <begin position="113"/>
        <end position="233"/>
    </location>
</feature>
<comment type="caution">
    <text evidence="3">The sequence shown here is derived from an EMBL/GenBank/DDBJ whole genome shotgun (WGS) entry which is preliminary data.</text>
</comment>
<dbReference type="Gene3D" id="3.40.50.1820">
    <property type="entry name" value="alpha/beta hydrolase"/>
    <property type="match status" value="1"/>
</dbReference>
<keyword evidence="1" id="KW-0812">Transmembrane</keyword>
<reference evidence="3" key="2">
    <citation type="submission" date="2020-09" db="EMBL/GenBank/DDBJ databases">
        <authorList>
            <person name="Sun Q."/>
            <person name="Zhou Y."/>
        </authorList>
    </citation>
    <scope>NUCLEOTIDE SEQUENCE</scope>
    <source>
        <strain evidence="3">CGMCC 1.15322</strain>
    </source>
</reference>
<protein>
    <submittedName>
        <fullName evidence="3">Lipase</fullName>
    </submittedName>
</protein>
<name>A0A916SKU6_9BURK</name>
<dbReference type="InterPro" id="IPR029058">
    <property type="entry name" value="AB_hydrolase_fold"/>
</dbReference>
<evidence type="ECO:0000256" key="1">
    <source>
        <dbReference type="SAM" id="Phobius"/>
    </source>
</evidence>
<keyword evidence="1" id="KW-0472">Membrane</keyword>
<dbReference type="RefSeq" id="WP_188708785.1">
    <property type="nucleotide sequence ID" value="NZ_BMIG01000008.1"/>
</dbReference>
<organism evidence="3 4">
    <name type="scientific">Polaromonas eurypsychrophila</name>
    <dbReference type="NCBI Taxonomy" id="1614635"/>
    <lineage>
        <taxon>Bacteria</taxon>
        <taxon>Pseudomonadati</taxon>
        <taxon>Pseudomonadota</taxon>
        <taxon>Betaproteobacteria</taxon>
        <taxon>Burkholderiales</taxon>
        <taxon>Comamonadaceae</taxon>
        <taxon>Polaromonas</taxon>
    </lineage>
</organism>
<sequence length="299" mass="33291">MLARLQRLITCTLLAAAVAWLVFFWNISTVLAFAGFAALIFGYSGFLAIEFLALRFVNRDDPVPQPSWTELTKAWLGETLAAPQVFCWRQPFRSSMFPDQLSEQSVVRGRRGVVFIHGFFCNRGFWAPWLKRLQGSGHAYVAVNLEPPFASIDDYAPLIEAAVRQVSEASGRPPLLVCHSMGGLAARAWLKCMKAEDRVHHVVTLGTPHRGTWLARFSQVANGRQMQLSGQWHQALDVGMPSHRHALFTCWYSNCDNIVFPSATATLPGANNRLVQGAAHVQLAFLPQVMDEVLALKDD</sequence>
<dbReference type="PANTHER" id="PTHR37946">
    <property type="entry name" value="SLL1969 PROTEIN"/>
    <property type="match status" value="1"/>
</dbReference>